<evidence type="ECO:0000256" key="9">
    <source>
        <dbReference type="ARBA" id="ARBA00022968"/>
    </source>
</evidence>
<accession>A0A653BNY9</accession>
<dbReference type="Gene3D" id="2.70.98.30">
    <property type="entry name" value="Golgi alpha-mannosidase II, domain 4"/>
    <property type="match status" value="1"/>
</dbReference>
<dbReference type="CDD" id="cd10809">
    <property type="entry name" value="GH38N_AMII_GMII_SfManIII_like"/>
    <property type="match status" value="1"/>
</dbReference>
<evidence type="ECO:0000256" key="16">
    <source>
        <dbReference type="ARBA" id="ARBA00093232"/>
    </source>
</evidence>
<dbReference type="Gene3D" id="3.20.110.10">
    <property type="entry name" value="Glycoside hydrolase 38, N terminal domain"/>
    <property type="match status" value="1"/>
</dbReference>
<dbReference type="EMBL" id="CAACVG010003127">
    <property type="protein sequence ID" value="VEN37209.1"/>
    <property type="molecule type" value="Genomic_DNA"/>
</dbReference>
<comment type="cofactor">
    <cofactor evidence="17">
        <name>Zn(2+)</name>
        <dbReference type="ChEBI" id="CHEBI:29105"/>
    </cofactor>
    <text evidence="17">Binds 1 zinc ion per subunit.</text>
</comment>
<evidence type="ECO:0000313" key="21">
    <source>
        <dbReference type="EMBL" id="VEN37209.1"/>
    </source>
</evidence>
<dbReference type="GO" id="GO:0000139">
    <property type="term" value="C:Golgi membrane"/>
    <property type="evidence" value="ECO:0007669"/>
    <property type="project" value="UniProtKB-SubCell"/>
</dbReference>
<keyword evidence="13" id="KW-1015">Disulfide bond</keyword>
<dbReference type="GO" id="GO:0030246">
    <property type="term" value="F:carbohydrate binding"/>
    <property type="evidence" value="ECO:0007669"/>
    <property type="project" value="InterPro"/>
</dbReference>
<dbReference type="InterPro" id="IPR028995">
    <property type="entry name" value="Glyco_hydro_57/38_cen_sf"/>
</dbReference>
<dbReference type="PANTHER" id="PTHR11607">
    <property type="entry name" value="ALPHA-MANNOSIDASE"/>
    <property type="match status" value="1"/>
</dbReference>
<evidence type="ECO:0000256" key="5">
    <source>
        <dbReference type="ARBA" id="ARBA00022692"/>
    </source>
</evidence>
<dbReference type="InterPro" id="IPR011330">
    <property type="entry name" value="Glyco_hydro/deAcase_b/a-brl"/>
</dbReference>
<feature type="coiled-coil region" evidence="18">
    <location>
        <begin position="47"/>
        <end position="74"/>
    </location>
</feature>
<evidence type="ECO:0000256" key="4">
    <source>
        <dbReference type="ARBA" id="ARBA00011748"/>
    </source>
</evidence>
<dbReference type="PANTHER" id="PTHR11607:SF3">
    <property type="entry name" value="LYSOSOMAL ALPHA-MANNOSIDASE"/>
    <property type="match status" value="1"/>
</dbReference>
<dbReference type="Pfam" id="PF07748">
    <property type="entry name" value="Glyco_hydro_38C"/>
    <property type="match status" value="1"/>
</dbReference>
<feature type="domain" description="Glycoside hydrolase family 38 central" evidence="20">
    <location>
        <begin position="493"/>
        <end position="580"/>
    </location>
</feature>
<dbReference type="InterPro" id="IPR011013">
    <property type="entry name" value="Gal_mutarotase_sf_dom"/>
</dbReference>
<dbReference type="AlphaFoldDB" id="A0A653BNY9"/>
<evidence type="ECO:0000256" key="11">
    <source>
        <dbReference type="ARBA" id="ARBA00023034"/>
    </source>
</evidence>
<sequence length="1139" mass="130111">MVRLKKAVVIFGSLILMVVVLIIYSSKDLGEFPSRSSINQDFKDNNLLHFEDRLNKLEVELHEHHNAVHEIKEAMRSMIHPSSSTRSIKNFTAKSVTAGEVSLVSENIYDRNCPIQVKFSPTTDIQMLDLYKSIPFDNIDGGVWKQGWKIEINEKSWNRRNKLKVFVVPHSHNDPGWLKTIEDYYTSQTKHILDNMLKKLPEDPRRKFIWAEISYFSMWWENLDEDDREIVKKLLGSNQLEIVTGGWVMNDEANSHWLSIAHQLTFGHQWLARHLNYTPTTHWSIDPFGLSPTQAVLLKEAGFRDGLIQRTHYSVKKKLAQDRRLEFRWRQAWDNVGKTDLFTHMMPFYSYDIPHTCGPDPKVCCQFDFRRLPGHGLSCPWKIPPQPINQNNVAQRAELLLDQYRKKSMLFKTNVLLAPLGDDFRYDHSTEWDVQYENYQKLFDYMNTNLNLNVQAQFGTLSDYFAAVHKEKKISEFPVLTGDFFTYADRDDHYWSGYYTSRPFYKRMDRMLLSYIRAAETIHTLAYLSKNPGYSWIVDKRTGLEKMIDSARQALALFQHHDGITGTAKDHVVIDYGKKMLSAINSCHRVIQLCAHVLLRGPGAPEANANSAYYSVDDVRHSHGHLPERHQITIGVPEVPSKKVVLYNSMTFPRREAVTFHVSTPYLEVVDFHGKRIVCQVSPYFEYGSSMSQTKYLLTFIATVPALGLVEYTITAVYEYELPKETVFSKVIIYNHYTDVRAPKGFNPEVSVSSSEFTIQNNRVTASFNKLGLLKAIKLDKIAYPVHLDFAKYGARMQGYSERSGAYLFLPDGDAVPLQIENTIVNVIEGPVMSSVLVQLPYVQHSVTLYNSSGADSLGIEIHNTVDIAKTNNFELVMRLLTKINSGDEFFTDLNGYGILRRKRFSKLPLQANYYPMPTMAFIEDSETRLTVLTGSPVGCSSLSSGALEVMMDRRLNQDDNLGLGQGVLDNRPTRHVLKILVEKRQQQQCRTTADNHPSSFPTVSAHVASQALLNPLIRLLRVDDEDDTSSAFYTAADGREGVGVDISMPSLRTGVYVRGSEYVGITLHRQLLDLCFTRTDMLGEFPLSRGTINISSVIPMEPGKKLRRTSLTYMLVKKEVDSRADLSLCPMDVQAYIF</sequence>
<keyword evidence="11" id="KW-0333">Golgi apparatus</keyword>
<dbReference type="OrthoDB" id="10261055at2759"/>
<comment type="subunit">
    <text evidence="4">Homodimer; disulfide-linked.</text>
</comment>
<dbReference type="GO" id="GO:0006013">
    <property type="term" value="P:mannose metabolic process"/>
    <property type="evidence" value="ECO:0007669"/>
    <property type="project" value="InterPro"/>
</dbReference>
<keyword evidence="14 17" id="KW-0326">Glycosidase</keyword>
<keyword evidence="6 17" id="KW-0479">Metal-binding</keyword>
<keyword evidence="9" id="KW-0735">Signal-anchor</keyword>
<dbReference type="FunFam" id="3.20.110.10:FF:000003">
    <property type="entry name" value="Alpha-mannosidase"/>
    <property type="match status" value="1"/>
</dbReference>
<dbReference type="SUPFAM" id="SSF88713">
    <property type="entry name" value="Glycoside hydrolase/deacetylase"/>
    <property type="match status" value="1"/>
</dbReference>
<dbReference type="Gene3D" id="1.20.1270.50">
    <property type="entry name" value="Glycoside hydrolase family 38, central domain"/>
    <property type="match status" value="1"/>
</dbReference>
<evidence type="ECO:0000256" key="3">
    <source>
        <dbReference type="ARBA" id="ARBA00009792"/>
    </source>
</evidence>
<dbReference type="InterPro" id="IPR011682">
    <property type="entry name" value="Glyco_hydro_38_C"/>
</dbReference>
<keyword evidence="8 17" id="KW-0862">Zinc</keyword>
<evidence type="ECO:0000256" key="17">
    <source>
        <dbReference type="RuleBase" id="RU361199"/>
    </source>
</evidence>
<evidence type="ECO:0000256" key="19">
    <source>
        <dbReference type="SAM" id="Phobius"/>
    </source>
</evidence>
<evidence type="ECO:0000256" key="8">
    <source>
        <dbReference type="ARBA" id="ARBA00022833"/>
    </source>
</evidence>
<dbReference type="GO" id="GO:0006491">
    <property type="term" value="P:N-glycan processing"/>
    <property type="evidence" value="ECO:0007669"/>
    <property type="project" value="TreeGrafter"/>
</dbReference>
<dbReference type="InterPro" id="IPR037094">
    <property type="entry name" value="Glyco_hydro_38_cen_sf"/>
</dbReference>
<dbReference type="InterPro" id="IPR000602">
    <property type="entry name" value="Glyco_hydro_38_N"/>
</dbReference>
<dbReference type="InterPro" id="IPR050843">
    <property type="entry name" value="Glycosyl_Hydrlase_38"/>
</dbReference>
<feature type="transmembrane region" description="Helical" evidence="19">
    <location>
        <begin position="7"/>
        <end position="26"/>
    </location>
</feature>
<name>A0A653BNY9_CALMS</name>
<dbReference type="Gene3D" id="2.60.40.1180">
    <property type="entry name" value="Golgi alpha-mannosidase II"/>
    <property type="match status" value="1"/>
</dbReference>
<dbReference type="InterPro" id="IPR015341">
    <property type="entry name" value="Glyco_hydro_38_cen"/>
</dbReference>
<evidence type="ECO:0000256" key="1">
    <source>
        <dbReference type="ARBA" id="ARBA00004323"/>
    </source>
</evidence>
<keyword evidence="22" id="KW-1185">Reference proteome</keyword>
<dbReference type="InterPro" id="IPR013780">
    <property type="entry name" value="Glyco_hydro_b"/>
</dbReference>
<gene>
    <name evidence="21" type="ORF">CALMAC_LOCUS2548</name>
</gene>
<dbReference type="Pfam" id="PF09261">
    <property type="entry name" value="Alpha-mann_mid"/>
    <property type="match status" value="1"/>
</dbReference>
<evidence type="ECO:0000256" key="18">
    <source>
        <dbReference type="SAM" id="Coils"/>
    </source>
</evidence>
<keyword evidence="10 19" id="KW-1133">Transmembrane helix</keyword>
<dbReference type="InterPro" id="IPR027291">
    <property type="entry name" value="Glyco_hydro_38_N_sf"/>
</dbReference>
<evidence type="ECO:0000256" key="7">
    <source>
        <dbReference type="ARBA" id="ARBA00022801"/>
    </source>
</evidence>
<evidence type="ECO:0000256" key="15">
    <source>
        <dbReference type="ARBA" id="ARBA00059516"/>
    </source>
</evidence>
<dbReference type="Proteomes" id="UP000410492">
    <property type="component" value="Unassembled WGS sequence"/>
</dbReference>
<dbReference type="SMART" id="SM00872">
    <property type="entry name" value="Alpha-mann_mid"/>
    <property type="match status" value="1"/>
</dbReference>
<evidence type="ECO:0000259" key="20">
    <source>
        <dbReference type="SMART" id="SM00872"/>
    </source>
</evidence>
<dbReference type="FunFam" id="1.20.1270.50:FF:000001">
    <property type="entry name" value="Alpha-mannosidase"/>
    <property type="match status" value="1"/>
</dbReference>
<organism evidence="21 22">
    <name type="scientific">Callosobruchus maculatus</name>
    <name type="common">Southern cowpea weevil</name>
    <name type="synonym">Pulse bruchid</name>
    <dbReference type="NCBI Taxonomy" id="64391"/>
    <lineage>
        <taxon>Eukaryota</taxon>
        <taxon>Metazoa</taxon>
        <taxon>Ecdysozoa</taxon>
        <taxon>Arthropoda</taxon>
        <taxon>Hexapoda</taxon>
        <taxon>Insecta</taxon>
        <taxon>Pterygota</taxon>
        <taxon>Neoptera</taxon>
        <taxon>Endopterygota</taxon>
        <taxon>Coleoptera</taxon>
        <taxon>Polyphaga</taxon>
        <taxon>Cucujiformia</taxon>
        <taxon>Chrysomeloidea</taxon>
        <taxon>Chrysomelidae</taxon>
        <taxon>Bruchinae</taxon>
        <taxon>Bruchini</taxon>
        <taxon>Callosobruchus</taxon>
    </lineage>
</organism>
<dbReference type="EC" id="3.2.1.-" evidence="17"/>
<dbReference type="Gene3D" id="2.60.40.1360">
    <property type="match status" value="1"/>
</dbReference>
<protein>
    <recommendedName>
        <fullName evidence="17">Alpha-mannosidase</fullName>
        <ecNumber evidence="17">3.2.1.-</ecNumber>
    </recommendedName>
</protein>
<keyword evidence="7 17" id="KW-0378">Hydrolase</keyword>
<keyword evidence="18" id="KW-0175">Coiled coil</keyword>
<keyword evidence="5 19" id="KW-0812">Transmembrane</keyword>
<evidence type="ECO:0000256" key="10">
    <source>
        <dbReference type="ARBA" id="ARBA00022989"/>
    </source>
</evidence>
<evidence type="ECO:0000256" key="12">
    <source>
        <dbReference type="ARBA" id="ARBA00023136"/>
    </source>
</evidence>
<comment type="catalytic activity">
    <reaction evidence="16">
        <text>N(4)-{beta-D-GlcNAc-(1-&gt;2)-alpha-D-Man-(1-&gt;3)-[alpha-D-Man-(1-&gt;3)-[alpha-D-Man-(1-&gt;6)]-alpha-D-Man-(1-&gt;6)]-beta-D-Man-(1-&gt;4)-beta-D-GlcNAc-(1-&gt;4)-beta-D-GlcNAc}-L-asparaginyl-[protein] + 2 H2O = 2 alpha-D-mannopyranose + an N(4)-{beta-D-GlcNAc-(1-&gt;2)-alpha-D-Man-(1-&gt;3)-[alpha-D-Man-(1-&gt;6)]-beta-D-Man-(1-&gt;4)-beta-D-GlcNAc-(1-&gt;4)-beta-D-GlcNAc}-L-asparaginyl-[protein]</text>
        <dbReference type="Rhea" id="RHEA:56052"/>
        <dbReference type="Rhea" id="RHEA-COMP:14368"/>
        <dbReference type="Rhea" id="RHEA-COMP:14369"/>
        <dbReference type="ChEBI" id="CHEBI:15377"/>
        <dbReference type="ChEBI" id="CHEBI:28729"/>
        <dbReference type="ChEBI" id="CHEBI:60615"/>
        <dbReference type="ChEBI" id="CHEBI:60625"/>
        <dbReference type="EC" id="3.2.1.114"/>
    </reaction>
</comment>
<comment type="function">
    <text evidence="15">Catalyzes the first committed step in the biosynthesis of complex N-glycans. It controls conversion of high mannose to complex N-glycans; the final hydrolytic step in the N-glycan maturation pathway.</text>
</comment>
<evidence type="ECO:0000256" key="6">
    <source>
        <dbReference type="ARBA" id="ARBA00022723"/>
    </source>
</evidence>
<comment type="pathway">
    <text evidence="2">Protein modification; protein glycosylation.</text>
</comment>
<evidence type="ECO:0000256" key="2">
    <source>
        <dbReference type="ARBA" id="ARBA00004922"/>
    </source>
</evidence>
<comment type="subcellular location">
    <subcellularLocation>
        <location evidence="1">Golgi apparatus membrane</location>
        <topology evidence="1">Single-pass type II membrane protein</topology>
    </subcellularLocation>
</comment>
<dbReference type="SUPFAM" id="SSF88688">
    <property type="entry name" value="Families 57/38 glycoside transferase middle domain"/>
    <property type="match status" value="1"/>
</dbReference>
<dbReference type="FunFam" id="2.60.40.1180:FF:000019">
    <property type="entry name" value="Alpha-mannosidase 2"/>
    <property type="match status" value="1"/>
</dbReference>
<proteinExistence type="inferred from homology"/>
<evidence type="ECO:0000256" key="14">
    <source>
        <dbReference type="ARBA" id="ARBA00023295"/>
    </source>
</evidence>
<keyword evidence="12 19" id="KW-0472">Membrane</keyword>
<dbReference type="SUPFAM" id="SSF74650">
    <property type="entry name" value="Galactose mutarotase-like"/>
    <property type="match status" value="1"/>
</dbReference>
<reference evidence="21 22" key="1">
    <citation type="submission" date="2019-01" db="EMBL/GenBank/DDBJ databases">
        <authorList>
            <person name="Sayadi A."/>
        </authorList>
    </citation>
    <scope>NUCLEOTIDE SEQUENCE [LARGE SCALE GENOMIC DNA]</scope>
</reference>
<comment type="similarity">
    <text evidence="3 17">Belongs to the glycosyl hydrolase 38 family.</text>
</comment>
<dbReference type="Pfam" id="PF01074">
    <property type="entry name" value="Glyco_hydro_38N"/>
    <property type="match status" value="1"/>
</dbReference>
<dbReference type="GO" id="GO:0004572">
    <property type="term" value="F:mannosyl-oligosaccharide 1,3-1,6-alpha-mannosidase activity"/>
    <property type="evidence" value="ECO:0007669"/>
    <property type="project" value="UniProtKB-EC"/>
</dbReference>
<evidence type="ECO:0000256" key="13">
    <source>
        <dbReference type="ARBA" id="ARBA00023157"/>
    </source>
</evidence>
<evidence type="ECO:0000313" key="22">
    <source>
        <dbReference type="Proteomes" id="UP000410492"/>
    </source>
</evidence>
<dbReference type="GO" id="GO:0046872">
    <property type="term" value="F:metal ion binding"/>
    <property type="evidence" value="ECO:0007669"/>
    <property type="project" value="UniProtKB-KW"/>
</dbReference>
<dbReference type="FunFam" id="2.70.98.30:FF:000002">
    <property type="entry name" value="Alpha-mannosidase"/>
    <property type="match status" value="1"/>
</dbReference>